<evidence type="ECO:0000313" key="8">
    <source>
        <dbReference type="EMBL" id="MFC5985984.1"/>
    </source>
</evidence>
<evidence type="ECO:0000256" key="5">
    <source>
        <dbReference type="ARBA" id="ARBA00023284"/>
    </source>
</evidence>
<keyword evidence="9" id="KW-1185">Reference proteome</keyword>
<organism evidence="8 9">
    <name type="scientific">Marinicrinis lubricantis</name>
    <dbReference type="NCBI Taxonomy" id="2086470"/>
    <lineage>
        <taxon>Bacteria</taxon>
        <taxon>Bacillati</taxon>
        <taxon>Bacillota</taxon>
        <taxon>Bacilli</taxon>
        <taxon>Bacillales</taxon>
        <taxon>Paenibacillaceae</taxon>
    </lineage>
</organism>
<dbReference type="InterPro" id="IPR013766">
    <property type="entry name" value="Thioredoxin_domain"/>
</dbReference>
<dbReference type="PRINTS" id="PR00421">
    <property type="entry name" value="THIOREDOXIN"/>
</dbReference>
<dbReference type="SUPFAM" id="SSF52833">
    <property type="entry name" value="Thioredoxin-like"/>
    <property type="match status" value="1"/>
</dbReference>
<evidence type="ECO:0000256" key="6">
    <source>
        <dbReference type="PIRNR" id="PIRNR000077"/>
    </source>
</evidence>
<comment type="caution">
    <text evidence="8">The sequence shown here is derived from an EMBL/GenBank/DDBJ whole genome shotgun (WGS) entry which is preliminary data.</text>
</comment>
<reference evidence="9" key="1">
    <citation type="journal article" date="2019" name="Int. J. Syst. Evol. Microbiol.">
        <title>The Global Catalogue of Microorganisms (GCM) 10K type strain sequencing project: providing services to taxonomists for standard genome sequencing and annotation.</title>
        <authorList>
            <consortium name="The Broad Institute Genomics Platform"/>
            <consortium name="The Broad Institute Genome Sequencing Center for Infectious Disease"/>
            <person name="Wu L."/>
            <person name="Ma J."/>
        </authorList>
    </citation>
    <scope>NUCLEOTIDE SEQUENCE [LARGE SCALE GENOMIC DNA]</scope>
    <source>
        <strain evidence="9">CCM 8749</strain>
    </source>
</reference>
<evidence type="ECO:0000256" key="2">
    <source>
        <dbReference type="ARBA" id="ARBA00022448"/>
    </source>
</evidence>
<dbReference type="Gene3D" id="3.40.30.10">
    <property type="entry name" value="Glutaredoxin"/>
    <property type="match status" value="1"/>
</dbReference>
<gene>
    <name evidence="8" type="ORF">ACFPXP_06000</name>
</gene>
<dbReference type="PROSITE" id="PS51352">
    <property type="entry name" value="THIOREDOXIN_2"/>
    <property type="match status" value="1"/>
</dbReference>
<dbReference type="InterPro" id="IPR005746">
    <property type="entry name" value="Thioredoxin"/>
</dbReference>
<dbReference type="InterPro" id="IPR036249">
    <property type="entry name" value="Thioredoxin-like_sf"/>
</dbReference>
<dbReference type="Pfam" id="PF00085">
    <property type="entry name" value="Thioredoxin"/>
    <property type="match status" value="1"/>
</dbReference>
<evidence type="ECO:0000313" key="9">
    <source>
        <dbReference type="Proteomes" id="UP001596250"/>
    </source>
</evidence>
<sequence>MSVLSVNDHNFQMELRSSGTTLVEFGAKWCPPCKVLLPILDELADQYGEHAAILKLDCDESPLTADQFGVMSLPTVIVFHHGEPVEKLVGLRPKSLYESVLDKYVVPAK</sequence>
<dbReference type="Proteomes" id="UP001596250">
    <property type="component" value="Unassembled WGS sequence"/>
</dbReference>
<dbReference type="PANTHER" id="PTHR45663">
    <property type="entry name" value="GEO12009P1"/>
    <property type="match status" value="1"/>
</dbReference>
<name>A0ABW1ILM9_9BACL</name>
<protein>
    <recommendedName>
        <fullName evidence="6">Thioredoxin</fullName>
    </recommendedName>
</protein>
<evidence type="ECO:0000256" key="4">
    <source>
        <dbReference type="ARBA" id="ARBA00023157"/>
    </source>
</evidence>
<accession>A0ABW1ILM9</accession>
<feature type="domain" description="Thioredoxin" evidence="7">
    <location>
        <begin position="1"/>
        <end position="106"/>
    </location>
</feature>
<dbReference type="PIRSF" id="PIRSF000077">
    <property type="entry name" value="Thioredoxin"/>
    <property type="match status" value="1"/>
</dbReference>
<evidence type="ECO:0000256" key="3">
    <source>
        <dbReference type="ARBA" id="ARBA00022982"/>
    </source>
</evidence>
<evidence type="ECO:0000256" key="1">
    <source>
        <dbReference type="ARBA" id="ARBA00008987"/>
    </source>
</evidence>
<keyword evidence="3" id="KW-0249">Electron transport</keyword>
<dbReference type="RefSeq" id="WP_379893288.1">
    <property type="nucleotide sequence ID" value="NZ_CBCSCT010000004.1"/>
</dbReference>
<comment type="similarity">
    <text evidence="1 6">Belongs to the thioredoxin family.</text>
</comment>
<dbReference type="EMBL" id="JBHSQV010000035">
    <property type="protein sequence ID" value="MFC5985984.1"/>
    <property type="molecule type" value="Genomic_DNA"/>
</dbReference>
<evidence type="ECO:0000259" key="7">
    <source>
        <dbReference type="PROSITE" id="PS51352"/>
    </source>
</evidence>
<dbReference type="PANTHER" id="PTHR45663:SF11">
    <property type="entry name" value="GEO12009P1"/>
    <property type="match status" value="1"/>
</dbReference>
<keyword evidence="5" id="KW-0676">Redox-active center</keyword>
<dbReference type="CDD" id="cd02947">
    <property type="entry name" value="TRX_family"/>
    <property type="match status" value="1"/>
</dbReference>
<proteinExistence type="inferred from homology"/>
<keyword evidence="4" id="KW-1015">Disulfide bond</keyword>
<keyword evidence="2" id="KW-0813">Transport</keyword>